<organism evidence="2 3">
    <name type="scientific">Stephanodiscus triporus</name>
    <dbReference type="NCBI Taxonomy" id="2934178"/>
    <lineage>
        <taxon>Eukaryota</taxon>
        <taxon>Sar</taxon>
        <taxon>Stramenopiles</taxon>
        <taxon>Ochrophyta</taxon>
        <taxon>Bacillariophyta</taxon>
        <taxon>Coscinodiscophyceae</taxon>
        <taxon>Thalassiosirophycidae</taxon>
        <taxon>Stephanodiscales</taxon>
        <taxon>Stephanodiscaceae</taxon>
        <taxon>Stephanodiscus</taxon>
    </lineage>
</organism>
<name>A0ABD3N421_9STRA</name>
<dbReference type="EMBL" id="JALLAZ020001618">
    <property type="protein sequence ID" value="KAL3770884.1"/>
    <property type="molecule type" value="Genomic_DNA"/>
</dbReference>
<keyword evidence="3" id="KW-1185">Reference proteome</keyword>
<comment type="caution">
    <text evidence="2">The sequence shown here is derived from an EMBL/GenBank/DDBJ whole genome shotgun (WGS) entry which is preliminary data.</text>
</comment>
<dbReference type="AlphaFoldDB" id="A0ABD3N421"/>
<proteinExistence type="predicted"/>
<evidence type="ECO:0000256" key="1">
    <source>
        <dbReference type="SAM" id="MobiDB-lite"/>
    </source>
</evidence>
<evidence type="ECO:0008006" key="4">
    <source>
        <dbReference type="Google" id="ProtNLM"/>
    </source>
</evidence>
<dbReference type="Gene3D" id="3.40.1190.20">
    <property type="match status" value="1"/>
</dbReference>
<protein>
    <recommendedName>
        <fullName evidence="4">Carbohydrate kinase PfkB domain-containing protein</fullName>
    </recommendedName>
</protein>
<sequence length="319" mass="34242">MLATPPILVSSDDHATPTINIWHDEDEVVRWTPVDDSFGKGGADGLWRDRPSARDILDATAWGRDDGGGRDIVLLHAILESGRDPAGNGHDASPLLDESLMARVRAASVEPVVFPDVETGVVSREDADAAISLVDRVEASLFSDPPRVSVDDDDRLLVISPDRPCHDALVSRRAEHRRRRRTREDDDDDDDDDEDDHDARGRRRRVEYAVRDGARGSVVDGASFPPATLIVPDNDDDGRRRINPTGAGNAYAGAYAACRATGSDVAEAACIANAVGAVVCECDHLPPWTWEAIDRIVEAASEVEGKIDMGDGGGGGGVD</sequence>
<dbReference type="Proteomes" id="UP001530315">
    <property type="component" value="Unassembled WGS sequence"/>
</dbReference>
<accession>A0ABD3N421</accession>
<dbReference type="InterPro" id="IPR029056">
    <property type="entry name" value="Ribokinase-like"/>
</dbReference>
<evidence type="ECO:0000313" key="3">
    <source>
        <dbReference type="Proteomes" id="UP001530315"/>
    </source>
</evidence>
<gene>
    <name evidence="2" type="ORF">ACHAW5_003972</name>
</gene>
<feature type="region of interest" description="Disordered" evidence="1">
    <location>
        <begin position="217"/>
        <end position="243"/>
    </location>
</feature>
<reference evidence="2 3" key="1">
    <citation type="submission" date="2024-10" db="EMBL/GenBank/DDBJ databases">
        <title>Updated reference genomes for cyclostephanoid diatoms.</title>
        <authorList>
            <person name="Roberts W.R."/>
            <person name="Alverson A.J."/>
        </authorList>
    </citation>
    <scope>NUCLEOTIDE SEQUENCE [LARGE SCALE GENOMIC DNA]</scope>
    <source>
        <strain evidence="2 3">AJA276-08</strain>
    </source>
</reference>
<feature type="region of interest" description="Disordered" evidence="1">
    <location>
        <begin position="169"/>
        <end position="199"/>
    </location>
</feature>
<evidence type="ECO:0000313" key="2">
    <source>
        <dbReference type="EMBL" id="KAL3770884.1"/>
    </source>
</evidence>
<feature type="compositionally biased region" description="Acidic residues" evidence="1">
    <location>
        <begin position="185"/>
        <end position="196"/>
    </location>
</feature>
<dbReference type="SUPFAM" id="SSF53613">
    <property type="entry name" value="Ribokinase-like"/>
    <property type="match status" value="1"/>
</dbReference>